<dbReference type="Pfam" id="PF00440">
    <property type="entry name" value="TetR_N"/>
    <property type="match status" value="1"/>
</dbReference>
<dbReference type="SUPFAM" id="SSF46689">
    <property type="entry name" value="Homeodomain-like"/>
    <property type="match status" value="1"/>
</dbReference>
<dbReference type="Pfam" id="PF14278">
    <property type="entry name" value="TetR_C_8"/>
    <property type="match status" value="1"/>
</dbReference>
<dbReference type="PROSITE" id="PS50977">
    <property type="entry name" value="HTH_TETR_2"/>
    <property type="match status" value="1"/>
</dbReference>
<dbReference type="AlphaFoldDB" id="A0A1M6HJK9"/>
<dbReference type="EMBL" id="FQZB01000007">
    <property type="protein sequence ID" value="SHJ22383.1"/>
    <property type="molecule type" value="Genomic_DNA"/>
</dbReference>
<dbReference type="PANTHER" id="PTHR43479:SF11">
    <property type="entry name" value="ACREF_ENVCD OPERON REPRESSOR-RELATED"/>
    <property type="match status" value="1"/>
</dbReference>
<reference evidence="4 5" key="1">
    <citation type="submission" date="2016-11" db="EMBL/GenBank/DDBJ databases">
        <authorList>
            <person name="Jaros S."/>
            <person name="Januszkiewicz K."/>
            <person name="Wedrychowicz H."/>
        </authorList>
    </citation>
    <scope>NUCLEOTIDE SEQUENCE [LARGE SCALE GENOMIC DNA]</scope>
    <source>
        <strain evidence="4 5">DSM 21758</strain>
    </source>
</reference>
<accession>A0A1M6HJK9</accession>
<dbReference type="InterPro" id="IPR050624">
    <property type="entry name" value="HTH-type_Tx_Regulator"/>
</dbReference>
<evidence type="ECO:0000259" key="3">
    <source>
        <dbReference type="PROSITE" id="PS50977"/>
    </source>
</evidence>
<feature type="DNA-binding region" description="H-T-H motif" evidence="2">
    <location>
        <begin position="33"/>
        <end position="52"/>
    </location>
</feature>
<gene>
    <name evidence="4" type="ORF">SAMN02745163_01497</name>
</gene>
<keyword evidence="5" id="KW-1185">Reference proteome</keyword>
<evidence type="ECO:0000313" key="4">
    <source>
        <dbReference type="EMBL" id="SHJ22383.1"/>
    </source>
</evidence>
<evidence type="ECO:0000313" key="5">
    <source>
        <dbReference type="Proteomes" id="UP000184310"/>
    </source>
</evidence>
<organism evidence="4 5">
    <name type="scientific">Clostridium cavendishii DSM 21758</name>
    <dbReference type="NCBI Taxonomy" id="1121302"/>
    <lineage>
        <taxon>Bacteria</taxon>
        <taxon>Bacillati</taxon>
        <taxon>Bacillota</taxon>
        <taxon>Clostridia</taxon>
        <taxon>Eubacteriales</taxon>
        <taxon>Clostridiaceae</taxon>
        <taxon>Clostridium</taxon>
    </lineage>
</organism>
<evidence type="ECO:0000256" key="1">
    <source>
        <dbReference type="ARBA" id="ARBA00023125"/>
    </source>
</evidence>
<keyword evidence="1 2" id="KW-0238">DNA-binding</keyword>
<dbReference type="InterPro" id="IPR001647">
    <property type="entry name" value="HTH_TetR"/>
</dbReference>
<feature type="domain" description="HTH tetR-type" evidence="3">
    <location>
        <begin position="10"/>
        <end position="70"/>
    </location>
</feature>
<dbReference type="OrthoDB" id="9810250at2"/>
<sequence length="180" mass="21749">MEEKKNQISEQSKKWMINALLDIMKEKQYQDITIKEITDKATLSRRTFYRNFSTKEELLSQYAKELMEDYIDCLRQATDLTMHNVIQVYFEFWQKHLDFLELLKKNELLFLLFEKYNEFLPKIRDAVNDSKYDEMINSEYIMAFSAGGYCNLLFKWLSDGAKKSPEEMSEIFLQVRKYFN</sequence>
<proteinExistence type="predicted"/>
<dbReference type="PANTHER" id="PTHR43479">
    <property type="entry name" value="ACREF/ENVCD OPERON REPRESSOR-RELATED"/>
    <property type="match status" value="1"/>
</dbReference>
<dbReference type="Gene3D" id="1.10.357.10">
    <property type="entry name" value="Tetracycline Repressor, domain 2"/>
    <property type="match status" value="1"/>
</dbReference>
<name>A0A1M6HJK9_9CLOT</name>
<dbReference type="RefSeq" id="WP_072986058.1">
    <property type="nucleotide sequence ID" value="NZ_FQZB01000007.1"/>
</dbReference>
<dbReference type="STRING" id="1121302.SAMN02745163_01497"/>
<evidence type="ECO:0000256" key="2">
    <source>
        <dbReference type="PROSITE-ProRule" id="PRU00335"/>
    </source>
</evidence>
<dbReference type="InterPro" id="IPR009057">
    <property type="entry name" value="Homeodomain-like_sf"/>
</dbReference>
<dbReference type="Proteomes" id="UP000184310">
    <property type="component" value="Unassembled WGS sequence"/>
</dbReference>
<protein>
    <submittedName>
        <fullName evidence="4">Transcriptional regulator, TetR family</fullName>
    </submittedName>
</protein>
<dbReference type="InterPro" id="IPR039532">
    <property type="entry name" value="TetR_C_Firmicutes"/>
</dbReference>
<dbReference type="GO" id="GO:0003677">
    <property type="term" value="F:DNA binding"/>
    <property type="evidence" value="ECO:0007669"/>
    <property type="project" value="UniProtKB-UniRule"/>
</dbReference>